<comment type="caution">
    <text evidence="2">The sequence shown here is derived from an EMBL/GenBank/DDBJ whole genome shotgun (WGS) entry which is preliminary data.</text>
</comment>
<evidence type="ECO:0000256" key="1">
    <source>
        <dbReference type="SAM" id="Phobius"/>
    </source>
</evidence>
<dbReference type="PANTHER" id="PTHR38457:SF1">
    <property type="entry name" value="REGULATOR ABRB-RELATED"/>
    <property type="match status" value="1"/>
</dbReference>
<keyword evidence="1" id="KW-0472">Membrane</keyword>
<dbReference type="EMBL" id="BMLP01000001">
    <property type="protein sequence ID" value="GGO27650.1"/>
    <property type="molecule type" value="Genomic_DNA"/>
</dbReference>
<reference evidence="2 3" key="1">
    <citation type="journal article" date="2014" name="Int. J. Syst. Evol. Microbiol.">
        <title>Complete genome sequence of Corynebacterium casei LMG S-19264T (=DSM 44701T), isolated from a smear-ripened cheese.</title>
        <authorList>
            <consortium name="US DOE Joint Genome Institute (JGI-PGF)"/>
            <person name="Walter F."/>
            <person name="Albersmeier A."/>
            <person name="Kalinowski J."/>
            <person name="Ruckert C."/>
        </authorList>
    </citation>
    <scope>NUCLEOTIDE SEQUENCE [LARGE SCALE GENOMIC DNA]</scope>
    <source>
        <strain evidence="2 3">CGMCC 1.7029</strain>
    </source>
</reference>
<keyword evidence="1" id="KW-1133">Transmembrane helix</keyword>
<keyword evidence="2" id="KW-0560">Oxidoreductase</keyword>
<keyword evidence="2" id="KW-0503">Monooxygenase</keyword>
<evidence type="ECO:0000313" key="2">
    <source>
        <dbReference type="EMBL" id="GGO27650.1"/>
    </source>
</evidence>
<sequence>MGDIARIALAIAVGAAGGTLFYALSLPLPWMLGALTATMMASLAGLRMQGPVRIRAAVVAVIGVLLGANFTPDLISQALDWAVSLVLLAVYLLASILLVMPWYQRIGGFDAVTAYFAGMPGGLSEMIELGEAAGADVPRIILAQSLRIVTTIALIAIWFRWVQGYDVGRNAVQGGFADISWTDLGLLALAALLGSWLGLRLRLPAPTLLGPMIVSAALHLTDLTRSAPPVEIVIAAQIILGTVLGCRFQGLRARALVPAVGLSLGATVIMLALALCFALVIEAATGQSAEQVLLAYAPGGLTEMSLIAIALHAEVAFVALHHVVRILLVILAAPLAFRRWKG</sequence>
<dbReference type="PANTHER" id="PTHR38457">
    <property type="entry name" value="REGULATOR ABRB-RELATED"/>
    <property type="match status" value="1"/>
</dbReference>
<keyword evidence="1" id="KW-0812">Transmembrane</keyword>
<keyword evidence="3" id="KW-1185">Reference proteome</keyword>
<dbReference type="RefSeq" id="WP_229704321.1">
    <property type="nucleotide sequence ID" value="NZ_BMLP01000001.1"/>
</dbReference>
<name>A0A917YHD1_9RHOB</name>
<feature type="transmembrane region" description="Helical" evidence="1">
    <location>
        <begin position="81"/>
        <end position="103"/>
    </location>
</feature>
<feature type="transmembrane region" description="Helical" evidence="1">
    <location>
        <begin position="54"/>
        <end position="75"/>
    </location>
</feature>
<dbReference type="GO" id="GO:0004497">
    <property type="term" value="F:monooxygenase activity"/>
    <property type="evidence" value="ECO:0007669"/>
    <property type="project" value="UniProtKB-KW"/>
</dbReference>
<accession>A0A917YHD1</accession>
<dbReference type="GO" id="GO:0010468">
    <property type="term" value="P:regulation of gene expression"/>
    <property type="evidence" value="ECO:0007669"/>
    <property type="project" value="InterPro"/>
</dbReference>
<dbReference type="InterPro" id="IPR007820">
    <property type="entry name" value="AbrB_fam"/>
</dbReference>
<feature type="transmembrane region" description="Helical" evidence="1">
    <location>
        <begin position="256"/>
        <end position="281"/>
    </location>
</feature>
<dbReference type="Pfam" id="PF05145">
    <property type="entry name" value="AbrB"/>
    <property type="match status" value="1"/>
</dbReference>
<feature type="transmembrane region" description="Helical" evidence="1">
    <location>
        <begin position="30"/>
        <end position="47"/>
    </location>
</feature>
<feature type="transmembrane region" description="Helical" evidence="1">
    <location>
        <begin position="140"/>
        <end position="159"/>
    </location>
</feature>
<dbReference type="NCBIfam" id="TIGR03082">
    <property type="entry name" value="Gneg_AbrB_dup"/>
    <property type="match status" value="2"/>
</dbReference>
<gene>
    <name evidence="2" type="ORF">GCM10010991_09660</name>
</gene>
<dbReference type="PIRSF" id="PIRSF038991">
    <property type="entry name" value="Protein_AbrB"/>
    <property type="match status" value="1"/>
</dbReference>
<dbReference type="AlphaFoldDB" id="A0A917YHD1"/>
<dbReference type="GO" id="GO:0016020">
    <property type="term" value="C:membrane"/>
    <property type="evidence" value="ECO:0007669"/>
    <property type="project" value="InterPro"/>
</dbReference>
<feature type="transmembrane region" description="Helical" evidence="1">
    <location>
        <begin position="7"/>
        <end position="24"/>
    </location>
</feature>
<proteinExistence type="predicted"/>
<protein>
    <submittedName>
        <fullName evidence="2">Monooxygenase</fullName>
    </submittedName>
</protein>
<dbReference type="Proteomes" id="UP000598196">
    <property type="component" value="Unassembled WGS sequence"/>
</dbReference>
<feature type="transmembrane region" description="Helical" evidence="1">
    <location>
        <begin position="319"/>
        <end position="337"/>
    </location>
</feature>
<evidence type="ECO:0000313" key="3">
    <source>
        <dbReference type="Proteomes" id="UP000598196"/>
    </source>
</evidence>
<feature type="transmembrane region" description="Helical" evidence="1">
    <location>
        <begin position="179"/>
        <end position="199"/>
    </location>
</feature>
<dbReference type="InterPro" id="IPR017516">
    <property type="entry name" value="AbrB_dup"/>
</dbReference>
<organism evidence="2 3">
    <name type="scientific">Gemmobacter aquaticus</name>
    <dbReference type="NCBI Taxonomy" id="490185"/>
    <lineage>
        <taxon>Bacteria</taxon>
        <taxon>Pseudomonadati</taxon>
        <taxon>Pseudomonadota</taxon>
        <taxon>Alphaproteobacteria</taxon>
        <taxon>Rhodobacterales</taxon>
        <taxon>Paracoccaceae</taxon>
        <taxon>Gemmobacter</taxon>
    </lineage>
</organism>